<accession>A0A1I2I9P0</accession>
<organism evidence="2 3">
    <name type="scientific">Fontimonas thermophila</name>
    <dbReference type="NCBI Taxonomy" id="1076937"/>
    <lineage>
        <taxon>Bacteria</taxon>
        <taxon>Pseudomonadati</taxon>
        <taxon>Pseudomonadota</taxon>
        <taxon>Gammaproteobacteria</taxon>
        <taxon>Nevskiales</taxon>
        <taxon>Nevskiaceae</taxon>
        <taxon>Fontimonas</taxon>
    </lineage>
</organism>
<evidence type="ECO:0000313" key="2">
    <source>
        <dbReference type="EMBL" id="SFF37281.1"/>
    </source>
</evidence>
<evidence type="ECO:0000259" key="1">
    <source>
        <dbReference type="Pfam" id="PF13435"/>
    </source>
</evidence>
<evidence type="ECO:0000313" key="3">
    <source>
        <dbReference type="Proteomes" id="UP000199771"/>
    </source>
</evidence>
<dbReference type="STRING" id="1076937.SAMN04488120_10330"/>
<reference evidence="2 3" key="1">
    <citation type="submission" date="2016-10" db="EMBL/GenBank/DDBJ databases">
        <authorList>
            <person name="de Groot N.N."/>
        </authorList>
    </citation>
    <scope>NUCLEOTIDE SEQUENCE [LARGE SCALE GENOMIC DNA]</scope>
    <source>
        <strain evidence="2 3">DSM 23609</strain>
    </source>
</reference>
<gene>
    <name evidence="2" type="ORF">SAMN04488120_10330</name>
</gene>
<sequence length="427" mass="46432">MLGCFVAVCALTFAQGLVSAGDRHEGVASCAGSTCHGATRPFGDVPIRQDEYFIWQQKDAHARAYAVLLGERAQRIGRHLGIRPHEAPQCLVCHADYPAPELRGERYLVSDGVGCEACHGGAGRWLAEHTRAGISAEEKQQRGMTPLWKPEVRSRVCLQCHQGDAQHPITHAMMAAGHPPLLFELYTFTGLSPPHYDWDDDYARRKSAPDAVRDWAVGQMVAAQVFLTELASGRLGQGGVFPELMYFDCNTCHHSLDAGRWTPGRTGPLPPGAPPLADTHLHWVGVWLDVVAPALADRWHRHWLGLQSAMASGPAAVRAAAAAMLGLLEREILPLGLDRRLDAGQLRALLQAIAALPHTPRARDFSSAEQAAMAALVFAGALQARGERPGPTLDRAIDALYAAVRSRDRFDPAQYHAALAELQRALR</sequence>
<dbReference type="InterPro" id="IPR023155">
    <property type="entry name" value="Cyt_c-552/4"/>
</dbReference>
<protein>
    <submittedName>
        <fullName evidence="2">Cytochrome c554 and c-prime</fullName>
    </submittedName>
</protein>
<feature type="domain" description="Cytochrome c-552/4" evidence="1">
    <location>
        <begin position="34"/>
        <end position="120"/>
    </location>
</feature>
<name>A0A1I2I9P0_9GAMM</name>
<dbReference type="Gene3D" id="1.10.1130.10">
    <property type="entry name" value="Flavocytochrome C3, Chain A"/>
    <property type="match status" value="1"/>
</dbReference>
<keyword evidence="3" id="KW-1185">Reference proteome</keyword>
<dbReference type="EMBL" id="FOOC01000003">
    <property type="protein sequence ID" value="SFF37281.1"/>
    <property type="molecule type" value="Genomic_DNA"/>
</dbReference>
<dbReference type="InterPro" id="IPR036280">
    <property type="entry name" value="Multihaem_cyt_sf"/>
</dbReference>
<dbReference type="AlphaFoldDB" id="A0A1I2I9P0"/>
<proteinExistence type="predicted"/>
<dbReference type="Pfam" id="PF13435">
    <property type="entry name" value="Cytochrome_C554"/>
    <property type="match status" value="1"/>
</dbReference>
<dbReference type="Proteomes" id="UP000199771">
    <property type="component" value="Unassembled WGS sequence"/>
</dbReference>
<dbReference type="SUPFAM" id="SSF48695">
    <property type="entry name" value="Multiheme cytochromes"/>
    <property type="match status" value="1"/>
</dbReference>